<evidence type="ECO:0000259" key="3">
    <source>
        <dbReference type="Pfam" id="PF19273"/>
    </source>
</evidence>
<feature type="region of interest" description="Disordered" evidence="1">
    <location>
        <begin position="892"/>
        <end position="911"/>
    </location>
</feature>
<dbReference type="STRING" id="1194695.A0A5A7V7T3"/>
<reference evidence="4 5" key="1">
    <citation type="submission" date="2019-08" db="EMBL/GenBank/DDBJ databases">
        <title>Draft genome sequences of two oriental melons (Cucumis melo L. var makuwa).</title>
        <authorList>
            <person name="Kwon S.-Y."/>
        </authorList>
    </citation>
    <scope>NUCLEOTIDE SEQUENCE [LARGE SCALE GENOMIC DNA]</scope>
    <source>
        <strain evidence="5">cv. SW 3</strain>
        <tissue evidence="4">Leaf</tissue>
    </source>
</reference>
<evidence type="ECO:0000313" key="4">
    <source>
        <dbReference type="EMBL" id="KAA0063638.1"/>
    </source>
</evidence>
<name>A0A5A7V7T3_CUCMM</name>
<comment type="caution">
    <text evidence="4">The sequence shown here is derived from an EMBL/GenBank/DDBJ whole genome shotgun (WGS) entry which is preliminary data.</text>
</comment>
<dbReference type="GO" id="GO:0005634">
    <property type="term" value="C:nucleus"/>
    <property type="evidence" value="ECO:0007669"/>
    <property type="project" value="TreeGrafter"/>
</dbReference>
<dbReference type="InterPro" id="IPR011989">
    <property type="entry name" value="ARM-like"/>
</dbReference>
<evidence type="ECO:0000256" key="1">
    <source>
        <dbReference type="SAM" id="MobiDB-lite"/>
    </source>
</evidence>
<feature type="domain" description="Exportin-5 C-terminal" evidence="3">
    <location>
        <begin position="353"/>
        <end position="591"/>
    </location>
</feature>
<proteinExistence type="predicted"/>
<dbReference type="InterPro" id="IPR045478">
    <property type="entry name" value="Exportin-5_C"/>
</dbReference>
<evidence type="ECO:0000313" key="5">
    <source>
        <dbReference type="Proteomes" id="UP000321393"/>
    </source>
</evidence>
<gene>
    <name evidence="4" type="ORF">E6C27_scaffold329G001520</name>
</gene>
<dbReference type="PANTHER" id="PTHR11223">
    <property type="entry name" value="EXPORTIN 1/5"/>
    <property type="match status" value="1"/>
</dbReference>
<dbReference type="InterPro" id="IPR045065">
    <property type="entry name" value="XPO1/5"/>
</dbReference>
<dbReference type="EMBL" id="SSTE01002358">
    <property type="protein sequence ID" value="KAA0063638.1"/>
    <property type="molecule type" value="Genomic_DNA"/>
</dbReference>
<dbReference type="GO" id="GO:0003723">
    <property type="term" value="F:RNA binding"/>
    <property type="evidence" value="ECO:0007669"/>
    <property type="project" value="TreeGrafter"/>
</dbReference>
<dbReference type="Pfam" id="PF19273">
    <property type="entry name" value="Exportin-5"/>
    <property type="match status" value="2"/>
</dbReference>
<dbReference type="Gene3D" id="1.25.10.10">
    <property type="entry name" value="Leucine-rich Repeat Variant"/>
    <property type="match status" value="1"/>
</dbReference>
<dbReference type="Proteomes" id="UP000321393">
    <property type="component" value="Unassembled WGS sequence"/>
</dbReference>
<dbReference type="GO" id="GO:0042565">
    <property type="term" value="C:RNA nuclear export complex"/>
    <property type="evidence" value="ECO:0007669"/>
    <property type="project" value="TreeGrafter"/>
</dbReference>
<accession>A0A5A7V7T3</accession>
<feature type="domain" description="Exportin-1/Importin-beta-like" evidence="2">
    <location>
        <begin position="119"/>
        <end position="277"/>
    </location>
</feature>
<dbReference type="InterPro" id="IPR013598">
    <property type="entry name" value="Exportin-1/Importin-b-like"/>
</dbReference>
<protein>
    <submittedName>
        <fullName evidence="4">Protein HASTY 1 isoform X2</fullName>
    </submittedName>
</protein>
<feature type="domain" description="Exportin-5 C-terminal" evidence="3">
    <location>
        <begin position="610"/>
        <end position="1244"/>
    </location>
</feature>
<dbReference type="InterPro" id="IPR016024">
    <property type="entry name" value="ARM-type_fold"/>
</dbReference>
<dbReference type="SUPFAM" id="SSF48371">
    <property type="entry name" value="ARM repeat"/>
    <property type="match status" value="1"/>
</dbReference>
<dbReference type="GO" id="GO:0005049">
    <property type="term" value="F:nuclear export signal receptor activity"/>
    <property type="evidence" value="ECO:0007669"/>
    <property type="project" value="InterPro"/>
</dbReference>
<sequence length="1302" mass="145470">MVPEASEKAASRELMDENTANNVAQAIAVSLDWSSSPDARKAALSYLESIKTGDVRILASTSLLLVTNKWSSEIRLHAYKTLQHLVRFRWEELNSMEKRKFANVCIDLMAEITSPCEEWALKSQSAALVAEIVRREGLSLWEELFPSLVSLSSKGPIHAELVSMMLRWLPEDITVHYEDLEGDRRRILLRGLTQSLPEVFSLLYTLLERHFGAALNEVSSQRLDVAKQHAAAVTAALNAVNAYAEWAPLTDLAKYGIMRGCGFLLCSPDFRLHACEFFKLVSARYVAVLCMFSTIPSKGLDLHSILHVKCRKRSPDANTAEYDSAMRNIFEILMNISRQFFIRGPPSSGLGDESESEFMECICESLVSMGSSNLQCISGDSTLLPLYLQQMLGFFQHDKLALHFQSLHFWLALMRDLVSKLKVTTHSTGDLSKPNYQGSSSASPDNERRSILSFMNDDICTVILDISFKRLLKKEKVSTNMAPLLGGLELWSDDFDGKGDFSQYRSKLLELIKFLALYKPVITSDKVSERIITIIKSLSLLQMSSEDIAMLESMQSTLDNVVSTIFDEFGAGSSEIQLQLRGIFEGLSLTFSSISTLCLICSFELTGSLTPGLIQQLLSLKWSEPALVIVLAHYLDALGPFLKYFPDAVASVINKLFELLTSLPIAIKDPSTRARLQICTSFIRIAKAADRSILPHMKGIADSMGYLQREGRLLRGEHNLLGEAFLVMASTAGIQQQHEILAWLLEPLSQQWIQPEWQNNYLSEPHGLVRLCSETSTMWSIFHTVTFFEKALKRSGTRKSNPNMPEYSTTSSPHPMTSHLSWMLPPLSLHAPNGNHQYLFDMQLLRSLHSLWFPAVSQTLPGEFNAAMTLSDTEKFSLLGEVNPKLSKGALSVTDDPHSDMSKGGGHSEPSETDIRNWLKCIRDSGYNVLGLSATVGESFYNCLDIHFVSLALMENVQSMEFRHLRQLVHAVIIPLVKGCPPHLWDVWLEKLLMPLIQHTQQCLNSSWSSLLHEGRANVPDVLGIPSKTDLKVEVMEEKLLRDLTREVCSLLAVMASSPLNPDLPSLEQSGHVNRAVLSSPKHLDEYSSSCMVGFLLKHKGLAISALRICLDAFTWTDGEAVAKISSFCSTLVLLAIATNDGELNEFVSRDLFSAIIQGLTLESNTFFSSDLVGLCREIFLFLSDRNPAARQVLLSLPCIKHHDLVAFEEALAKTFSPKEQKQHMKNLLLLATGNQLKALAAQKSINTITNPSHVVRSALQRPDWMKEILLAWQQYCDVQEMSSYLSSVRSPSLEFEDVFQI</sequence>
<dbReference type="GO" id="GO:0006611">
    <property type="term" value="P:protein export from nucleus"/>
    <property type="evidence" value="ECO:0007669"/>
    <property type="project" value="InterPro"/>
</dbReference>
<dbReference type="GO" id="GO:0005737">
    <property type="term" value="C:cytoplasm"/>
    <property type="evidence" value="ECO:0007669"/>
    <property type="project" value="TreeGrafter"/>
</dbReference>
<organism evidence="4 5">
    <name type="scientific">Cucumis melo var. makuwa</name>
    <name type="common">Oriental melon</name>
    <dbReference type="NCBI Taxonomy" id="1194695"/>
    <lineage>
        <taxon>Eukaryota</taxon>
        <taxon>Viridiplantae</taxon>
        <taxon>Streptophyta</taxon>
        <taxon>Embryophyta</taxon>
        <taxon>Tracheophyta</taxon>
        <taxon>Spermatophyta</taxon>
        <taxon>Magnoliopsida</taxon>
        <taxon>eudicotyledons</taxon>
        <taxon>Gunneridae</taxon>
        <taxon>Pentapetalae</taxon>
        <taxon>rosids</taxon>
        <taxon>fabids</taxon>
        <taxon>Cucurbitales</taxon>
        <taxon>Cucurbitaceae</taxon>
        <taxon>Benincaseae</taxon>
        <taxon>Cucumis</taxon>
    </lineage>
</organism>
<dbReference type="OrthoDB" id="2215036at2759"/>
<dbReference type="Pfam" id="PF08389">
    <property type="entry name" value="Xpo1"/>
    <property type="match status" value="1"/>
</dbReference>
<dbReference type="GO" id="GO:0006405">
    <property type="term" value="P:RNA export from nucleus"/>
    <property type="evidence" value="ECO:0007669"/>
    <property type="project" value="TreeGrafter"/>
</dbReference>
<dbReference type="PANTHER" id="PTHR11223:SF3">
    <property type="entry name" value="EXPORTIN-5"/>
    <property type="match status" value="1"/>
</dbReference>
<evidence type="ECO:0000259" key="2">
    <source>
        <dbReference type="Pfam" id="PF08389"/>
    </source>
</evidence>